<dbReference type="SMART" id="SM00320">
    <property type="entry name" value="WD40"/>
    <property type="match status" value="4"/>
</dbReference>
<organism evidence="1 2">
    <name type="scientific">Coniophora puteana (strain RWD-64-598)</name>
    <name type="common">Brown rot fungus</name>
    <dbReference type="NCBI Taxonomy" id="741705"/>
    <lineage>
        <taxon>Eukaryota</taxon>
        <taxon>Fungi</taxon>
        <taxon>Dikarya</taxon>
        <taxon>Basidiomycota</taxon>
        <taxon>Agaricomycotina</taxon>
        <taxon>Agaricomycetes</taxon>
        <taxon>Agaricomycetidae</taxon>
        <taxon>Boletales</taxon>
        <taxon>Coniophorineae</taxon>
        <taxon>Coniophoraceae</taxon>
        <taxon>Coniophora</taxon>
    </lineage>
</organism>
<dbReference type="Proteomes" id="UP000053558">
    <property type="component" value="Unassembled WGS sequence"/>
</dbReference>
<comment type="caution">
    <text evidence="1">The sequence shown here is derived from an EMBL/GenBank/DDBJ whole genome shotgun (WGS) entry which is preliminary data.</text>
</comment>
<accession>A0A5M3ME67</accession>
<dbReference type="InterPro" id="IPR015943">
    <property type="entry name" value="WD40/YVTN_repeat-like_dom_sf"/>
</dbReference>
<dbReference type="GeneID" id="19202166"/>
<keyword evidence="2" id="KW-1185">Reference proteome</keyword>
<sequence length="1102" mass="121573">MLDGDVSDHGRLQNIDQLYRFILSSRQCLHWEKATEVLHNIVCLADPLSAYDLNVLFEANWQPYLIPLAAVLSVPSTTSKAAVQTYHASLHDFLASPESAGELYVEPHVVHRRLFVACSQMMARKLKRDICDLRDHSRAQDDVPGFRQKRDAVITPALRYACLYWVHHLQRTRPDGGVQGLLTDFLQTRLLYWIEVFALAGELQLAVQCLVAASTVILVSPTISHRELTITNALFNRTQDWKFYMQREISVMLLRDAQRLIREFSPAIAFSVLHVYATALPLSPAKSQLRQVYSDALADAAPIRVEEGLDDGWDCVTLRIDNGAPVNAIALSADGARVAATSRRGVDVYDSGTGTLVASRDWDGEMWCVRYSYQNHLLAVLDTQGEWHIWDLLMPNSFSRLEGRPDEEDNILDSLASDKTSDNAPVAPDDASAFSRDGTSVACAYAAEGNSSSTAVYIWATEQPLYPTLRIAQAGTGRVQALQFAHAGDRIMSATRGGVYLFDARSGELLWHDSVPQGVRWSGALWHAFAPSDDFTVHVDPEEMRLFYGRLKGPFSGRKLGVHSLGGERQQKEKQESLLSRKKLLGWVKRGNDLKPAASDGTPFDVRPIFVGSALAAVRAGSTVYTRYRQRSAVDPSWRVAAQLAASGGTAIEILDLSLAGSAPAEDNSTLVSMLPTQALSPFVALFKADYARNAGEIHLHTSSRSPTVLAVPVTNTTGLGVSPDMSVYSFIQDNRIHLHSVATGRRLCRIAPAPERKDLRSLDDYHHVFSPRSTYLATAVDSQLKLWRTTSGALIDAVTVPALQSDTITFSSDENRVAWIRATHSGPDVDVFEVAGSPQRLRRLASFNYGRWEPSRPVVAACRLAFSSGVSGSDDSSIRCLLHDGASVAVYEWCDGMPGPVRIAYGDLPEPELEHRGQVVVRASPNLERVCYTTTAASRRSYVLNLDTASVIPEELGDEGDRCAAVKRYEADPEHDPAVLPDVRSWSDIGISADGWLCKGSRKLCWLPLRYRPKLSPPSDGGATSESVEFQVVGNRVVVLAESRPLVLRSVEDVRYFQEIMASADDSTGGVYQAPLRRETTRFSILSGRSMSHRRFRSAHD</sequence>
<gene>
    <name evidence="1" type="ORF">CONPUDRAFT_146181</name>
</gene>
<dbReference type="KEGG" id="cput:CONPUDRAFT_146181"/>
<dbReference type="RefSeq" id="XP_007772541.1">
    <property type="nucleotide sequence ID" value="XM_007774351.1"/>
</dbReference>
<protein>
    <submittedName>
        <fullName evidence="1">YVTN repeat-like/Quino protein amine dehydrogenase</fullName>
    </submittedName>
</protein>
<dbReference type="SUPFAM" id="SSF82171">
    <property type="entry name" value="DPP6 N-terminal domain-like"/>
    <property type="match status" value="2"/>
</dbReference>
<evidence type="ECO:0000313" key="1">
    <source>
        <dbReference type="EMBL" id="EIW77094.1"/>
    </source>
</evidence>
<proteinExistence type="predicted"/>
<dbReference type="AlphaFoldDB" id="A0A5M3ME67"/>
<name>A0A5M3ME67_CONPW</name>
<evidence type="ECO:0000313" key="2">
    <source>
        <dbReference type="Proteomes" id="UP000053558"/>
    </source>
</evidence>
<reference evidence="2" key="1">
    <citation type="journal article" date="2012" name="Science">
        <title>The Paleozoic origin of enzymatic lignin decomposition reconstructed from 31 fungal genomes.</title>
        <authorList>
            <person name="Floudas D."/>
            <person name="Binder M."/>
            <person name="Riley R."/>
            <person name="Barry K."/>
            <person name="Blanchette R.A."/>
            <person name="Henrissat B."/>
            <person name="Martinez A.T."/>
            <person name="Otillar R."/>
            <person name="Spatafora J.W."/>
            <person name="Yadav J.S."/>
            <person name="Aerts A."/>
            <person name="Benoit I."/>
            <person name="Boyd A."/>
            <person name="Carlson A."/>
            <person name="Copeland A."/>
            <person name="Coutinho P.M."/>
            <person name="de Vries R.P."/>
            <person name="Ferreira P."/>
            <person name="Findley K."/>
            <person name="Foster B."/>
            <person name="Gaskell J."/>
            <person name="Glotzer D."/>
            <person name="Gorecki P."/>
            <person name="Heitman J."/>
            <person name="Hesse C."/>
            <person name="Hori C."/>
            <person name="Igarashi K."/>
            <person name="Jurgens J.A."/>
            <person name="Kallen N."/>
            <person name="Kersten P."/>
            <person name="Kohler A."/>
            <person name="Kuees U."/>
            <person name="Kumar T.K.A."/>
            <person name="Kuo A."/>
            <person name="LaButti K."/>
            <person name="Larrondo L.F."/>
            <person name="Lindquist E."/>
            <person name="Ling A."/>
            <person name="Lombard V."/>
            <person name="Lucas S."/>
            <person name="Lundell T."/>
            <person name="Martin R."/>
            <person name="McLaughlin D.J."/>
            <person name="Morgenstern I."/>
            <person name="Morin E."/>
            <person name="Murat C."/>
            <person name="Nagy L.G."/>
            <person name="Nolan M."/>
            <person name="Ohm R.A."/>
            <person name="Patyshakuliyeva A."/>
            <person name="Rokas A."/>
            <person name="Ruiz-Duenas F.J."/>
            <person name="Sabat G."/>
            <person name="Salamov A."/>
            <person name="Samejima M."/>
            <person name="Schmutz J."/>
            <person name="Slot J.C."/>
            <person name="St John F."/>
            <person name="Stenlid J."/>
            <person name="Sun H."/>
            <person name="Sun S."/>
            <person name="Syed K."/>
            <person name="Tsang A."/>
            <person name="Wiebenga A."/>
            <person name="Young D."/>
            <person name="Pisabarro A."/>
            <person name="Eastwood D.C."/>
            <person name="Martin F."/>
            <person name="Cullen D."/>
            <person name="Grigoriev I.V."/>
            <person name="Hibbett D.S."/>
        </authorList>
    </citation>
    <scope>NUCLEOTIDE SEQUENCE [LARGE SCALE GENOMIC DNA]</scope>
    <source>
        <strain evidence="2">RWD-64-598 SS2</strain>
    </source>
</reference>
<dbReference type="OrthoDB" id="3266532at2759"/>
<dbReference type="Gene3D" id="2.130.10.10">
    <property type="entry name" value="YVTN repeat-like/Quinoprotein amine dehydrogenase"/>
    <property type="match status" value="2"/>
</dbReference>
<dbReference type="EMBL" id="JH711584">
    <property type="protein sequence ID" value="EIW77094.1"/>
    <property type="molecule type" value="Genomic_DNA"/>
</dbReference>
<dbReference type="InterPro" id="IPR001680">
    <property type="entry name" value="WD40_rpt"/>
</dbReference>